<evidence type="ECO:0000256" key="1">
    <source>
        <dbReference type="ARBA" id="ARBA00022857"/>
    </source>
</evidence>
<dbReference type="GO" id="GO:0070402">
    <property type="term" value="F:NADPH binding"/>
    <property type="evidence" value="ECO:0007669"/>
    <property type="project" value="TreeGrafter"/>
</dbReference>
<dbReference type="Pfam" id="PF00107">
    <property type="entry name" value="ADH_zinc_N"/>
    <property type="match status" value="1"/>
</dbReference>
<dbReference type="InterPro" id="IPR013154">
    <property type="entry name" value="ADH-like_N"/>
</dbReference>
<dbReference type="SUPFAM" id="SSF50129">
    <property type="entry name" value="GroES-like"/>
    <property type="match status" value="1"/>
</dbReference>
<dbReference type="InterPro" id="IPR036291">
    <property type="entry name" value="NAD(P)-bd_dom_sf"/>
</dbReference>
<dbReference type="GO" id="GO:0005829">
    <property type="term" value="C:cytosol"/>
    <property type="evidence" value="ECO:0007669"/>
    <property type="project" value="TreeGrafter"/>
</dbReference>
<dbReference type="SMART" id="SM00829">
    <property type="entry name" value="PKS_ER"/>
    <property type="match status" value="1"/>
</dbReference>
<comment type="caution">
    <text evidence="4">The sequence shown here is derived from an EMBL/GenBank/DDBJ whole genome shotgun (WGS) entry which is preliminary data.</text>
</comment>
<dbReference type="EC" id="1.6.5.5" evidence="4"/>
<reference evidence="4" key="1">
    <citation type="submission" date="2020-10" db="EMBL/GenBank/DDBJ databases">
        <title>Sequencing the genomes of 1000 actinobacteria strains.</title>
        <authorList>
            <person name="Klenk H.-P."/>
        </authorList>
    </citation>
    <scope>NUCLEOTIDE SEQUENCE</scope>
    <source>
        <strain evidence="4">DSM 45354</strain>
    </source>
</reference>
<organism evidence="4 5">
    <name type="scientific">Actinopolymorpha pittospori</name>
    <dbReference type="NCBI Taxonomy" id="648752"/>
    <lineage>
        <taxon>Bacteria</taxon>
        <taxon>Bacillati</taxon>
        <taxon>Actinomycetota</taxon>
        <taxon>Actinomycetes</taxon>
        <taxon>Propionibacteriales</taxon>
        <taxon>Actinopolymorphaceae</taxon>
        <taxon>Actinopolymorpha</taxon>
    </lineage>
</organism>
<keyword evidence="5" id="KW-1185">Reference proteome</keyword>
<protein>
    <submittedName>
        <fullName evidence="4">NADPH2:quinone reductase</fullName>
        <ecNumber evidence="4">1.6.5.5</ecNumber>
    </submittedName>
</protein>
<dbReference type="Gene3D" id="3.90.180.10">
    <property type="entry name" value="Medium-chain alcohol dehydrogenases, catalytic domain"/>
    <property type="match status" value="1"/>
</dbReference>
<gene>
    <name evidence="4" type="ORF">HEB94_004749</name>
</gene>
<evidence type="ECO:0000313" key="5">
    <source>
        <dbReference type="Proteomes" id="UP000638648"/>
    </source>
</evidence>
<dbReference type="PANTHER" id="PTHR48106">
    <property type="entry name" value="QUINONE OXIDOREDUCTASE PIG3-RELATED"/>
    <property type="match status" value="1"/>
</dbReference>
<keyword evidence="2 4" id="KW-0560">Oxidoreductase</keyword>
<feature type="domain" description="Enoyl reductase (ER)" evidence="3">
    <location>
        <begin position="10"/>
        <end position="318"/>
    </location>
</feature>
<evidence type="ECO:0000256" key="2">
    <source>
        <dbReference type="ARBA" id="ARBA00023002"/>
    </source>
</evidence>
<dbReference type="Gene3D" id="3.40.50.720">
    <property type="entry name" value="NAD(P)-binding Rossmann-like Domain"/>
    <property type="match status" value="1"/>
</dbReference>
<keyword evidence="1" id="KW-0521">NADP</keyword>
<proteinExistence type="predicted"/>
<dbReference type="InterPro" id="IPR020843">
    <property type="entry name" value="ER"/>
</dbReference>
<sequence>MRAVEVSEAGGPEVLRVVDLPTPEPGPGEVLVDVAAAGVNFIDIYRRAGVYPMKTPFVAGSEGAGTVRQVGAGVTDVNVGDRVGWKDTIGSYAQQVVVPAAEAIGVPDGVSEEAAASVLLQGMTAHYLATSTYPVRPGDWTVVHAAAGGVGLLLTQIIKLRGGHVLATTSTPEKAELARGAGADEIASYDNFVERARELTGGEGVAVVYDGVGKATFDRGLDALRVRGTMALYGGASGPVSPFDPQILNAKGGLFLTRPSLGHYTRDRAELLQRAEDLFGWIRDGRLDVRIGGRYSLDDAARAHADLAARRTTGKLVIDTR</sequence>
<dbReference type="InterPro" id="IPR011032">
    <property type="entry name" value="GroES-like_sf"/>
</dbReference>
<dbReference type="GO" id="GO:0003960">
    <property type="term" value="F:quinone reductase (NADPH) activity"/>
    <property type="evidence" value="ECO:0007669"/>
    <property type="project" value="UniProtKB-EC"/>
</dbReference>
<accession>A0A927MWT1</accession>
<dbReference type="FunFam" id="3.40.50.720:FF:000053">
    <property type="entry name" value="Quinone oxidoreductase 1"/>
    <property type="match status" value="1"/>
</dbReference>
<dbReference type="InterPro" id="IPR013149">
    <property type="entry name" value="ADH-like_C"/>
</dbReference>
<dbReference type="GO" id="GO:0035925">
    <property type="term" value="F:mRNA 3'-UTR AU-rich region binding"/>
    <property type="evidence" value="ECO:0007669"/>
    <property type="project" value="TreeGrafter"/>
</dbReference>
<dbReference type="AlphaFoldDB" id="A0A927MWT1"/>
<evidence type="ECO:0000259" key="3">
    <source>
        <dbReference type="SMART" id="SM00829"/>
    </source>
</evidence>
<dbReference type="Proteomes" id="UP000638648">
    <property type="component" value="Unassembled WGS sequence"/>
</dbReference>
<dbReference type="PANTHER" id="PTHR48106:SF13">
    <property type="entry name" value="QUINONE OXIDOREDUCTASE-RELATED"/>
    <property type="match status" value="1"/>
</dbReference>
<dbReference type="Pfam" id="PF08240">
    <property type="entry name" value="ADH_N"/>
    <property type="match status" value="1"/>
</dbReference>
<dbReference type="InterPro" id="IPR047618">
    <property type="entry name" value="QOR-like"/>
</dbReference>
<dbReference type="RefSeq" id="WP_192751773.1">
    <property type="nucleotide sequence ID" value="NZ_BAABJL010000040.1"/>
</dbReference>
<evidence type="ECO:0000313" key="4">
    <source>
        <dbReference type="EMBL" id="MBE1607901.1"/>
    </source>
</evidence>
<name>A0A927MWT1_9ACTN</name>
<dbReference type="CDD" id="cd05286">
    <property type="entry name" value="QOR2"/>
    <property type="match status" value="1"/>
</dbReference>
<dbReference type="SUPFAM" id="SSF51735">
    <property type="entry name" value="NAD(P)-binding Rossmann-fold domains"/>
    <property type="match status" value="1"/>
</dbReference>
<dbReference type="EMBL" id="JADBEM010000001">
    <property type="protein sequence ID" value="MBE1607901.1"/>
    <property type="molecule type" value="Genomic_DNA"/>
</dbReference>